<dbReference type="InterPro" id="IPR032109">
    <property type="entry name" value="Big_3_5"/>
</dbReference>
<evidence type="ECO:0000313" key="2">
    <source>
        <dbReference type="EMBL" id="SFB90068.1"/>
    </source>
</evidence>
<dbReference type="EMBL" id="FOLB01000002">
    <property type="protein sequence ID" value="SFB90068.1"/>
    <property type="molecule type" value="Genomic_DNA"/>
</dbReference>
<keyword evidence="3" id="KW-1185">Reference proteome</keyword>
<gene>
    <name evidence="2" type="ORF">SAMN04487968_102217</name>
</gene>
<feature type="domain" description="Bacterial Ig-like" evidence="1">
    <location>
        <begin position="115"/>
        <end position="195"/>
    </location>
</feature>
<name>A0A1I1EX67_9ACTN</name>
<organism evidence="2 3">
    <name type="scientific">Nocardioides terrae</name>
    <dbReference type="NCBI Taxonomy" id="574651"/>
    <lineage>
        <taxon>Bacteria</taxon>
        <taxon>Bacillati</taxon>
        <taxon>Actinomycetota</taxon>
        <taxon>Actinomycetes</taxon>
        <taxon>Propionibacteriales</taxon>
        <taxon>Nocardioidaceae</taxon>
        <taxon>Nocardioides</taxon>
    </lineage>
</organism>
<dbReference type="Pfam" id="PF16640">
    <property type="entry name" value="Big_3_5"/>
    <property type="match status" value="1"/>
</dbReference>
<proteinExistence type="predicted"/>
<dbReference type="AlphaFoldDB" id="A0A1I1EX67"/>
<evidence type="ECO:0000259" key="1">
    <source>
        <dbReference type="Pfam" id="PF16640"/>
    </source>
</evidence>
<accession>A0A1I1EX67</accession>
<dbReference type="RefSeq" id="WP_091120451.1">
    <property type="nucleotide sequence ID" value="NZ_FOLB01000002.1"/>
</dbReference>
<sequence>MPVPAVVDLVVDAPAAAVHRGCARATVTVRPEQSIGPVDGALRVYEGCRVVPGLAAQLHDFGDVSLELGVLPPGWHTLTAAYTGGSRYGCASTRPFTVLVLPAGTITELRVPANGVAPGDSLVVTVRTTDASSRACGTVGLYEQSRLIATGEVVDGIGTVGVPTWLRSGLHRVFAAYSGSDTHCPSETQVVAVAVRD</sequence>
<dbReference type="STRING" id="574651.SAMN04487968_102217"/>
<protein>
    <submittedName>
        <fullName evidence="2">Ig-like domain (Group 3)</fullName>
    </submittedName>
</protein>
<reference evidence="2 3" key="1">
    <citation type="submission" date="2016-10" db="EMBL/GenBank/DDBJ databases">
        <authorList>
            <person name="de Groot N.N."/>
        </authorList>
    </citation>
    <scope>NUCLEOTIDE SEQUENCE [LARGE SCALE GENOMIC DNA]</scope>
    <source>
        <strain evidence="2 3">CGMCC 1.7056</strain>
    </source>
</reference>
<dbReference type="InterPro" id="IPR013783">
    <property type="entry name" value="Ig-like_fold"/>
</dbReference>
<dbReference type="OrthoDB" id="5116909at2"/>
<evidence type="ECO:0000313" key="3">
    <source>
        <dbReference type="Proteomes" id="UP000198832"/>
    </source>
</evidence>
<dbReference type="Gene3D" id="2.60.40.10">
    <property type="entry name" value="Immunoglobulins"/>
    <property type="match status" value="1"/>
</dbReference>
<dbReference type="Proteomes" id="UP000198832">
    <property type="component" value="Unassembled WGS sequence"/>
</dbReference>
<dbReference type="GO" id="GO:0005975">
    <property type="term" value="P:carbohydrate metabolic process"/>
    <property type="evidence" value="ECO:0007669"/>
    <property type="project" value="UniProtKB-ARBA"/>
</dbReference>